<keyword evidence="1" id="KW-0732">Signal</keyword>
<dbReference type="EMBL" id="BAJS01000001">
    <property type="protein sequence ID" value="GAK34956.1"/>
    <property type="molecule type" value="Genomic_DNA"/>
</dbReference>
<name>A0A069CY29_9BACE</name>
<dbReference type="eggNOG" id="COG1472">
    <property type="taxonomic scope" value="Bacteria"/>
</dbReference>
<proteinExistence type="predicted"/>
<evidence type="ECO:0000313" key="2">
    <source>
        <dbReference type="EMBL" id="GAK34956.1"/>
    </source>
</evidence>
<feature type="signal peptide" evidence="1">
    <location>
        <begin position="1"/>
        <end position="26"/>
    </location>
</feature>
<feature type="chain" id="PRO_5001659743" evidence="1">
    <location>
        <begin position="27"/>
        <end position="98"/>
    </location>
</feature>
<evidence type="ECO:0000313" key="3">
    <source>
        <dbReference type="Proteomes" id="UP000027601"/>
    </source>
</evidence>
<comment type="caution">
    <text evidence="2">The sequence shown here is derived from an EMBL/GenBank/DDBJ whole genome shotgun (WGS) entry which is preliminary data.</text>
</comment>
<reference evidence="2 3" key="1">
    <citation type="journal article" date="2015" name="Microbes Environ.">
        <title>Distribution and evolution of nitrogen fixation genes in the phylum bacteroidetes.</title>
        <authorList>
            <person name="Inoue J."/>
            <person name="Oshima K."/>
            <person name="Suda W."/>
            <person name="Sakamoto M."/>
            <person name="Iino T."/>
            <person name="Noda S."/>
            <person name="Hongoh Y."/>
            <person name="Hattori M."/>
            <person name="Ohkuma M."/>
        </authorList>
    </citation>
    <scope>NUCLEOTIDE SEQUENCE [LARGE SCALE GENOMIC DNA]</scope>
    <source>
        <strain evidence="2 3">JCM 15093</strain>
    </source>
</reference>
<dbReference type="AlphaFoldDB" id="A0A069CY29"/>
<gene>
    <name evidence="2" type="ORF">JCM15093_29</name>
</gene>
<evidence type="ECO:0000256" key="1">
    <source>
        <dbReference type="SAM" id="SignalP"/>
    </source>
</evidence>
<accession>A0A069CY29</accession>
<organism evidence="2 3">
    <name type="scientific">Bacteroides graminisolvens DSM 19988 = JCM 15093</name>
    <dbReference type="NCBI Taxonomy" id="1121097"/>
    <lineage>
        <taxon>Bacteria</taxon>
        <taxon>Pseudomonadati</taxon>
        <taxon>Bacteroidota</taxon>
        <taxon>Bacteroidia</taxon>
        <taxon>Bacteroidales</taxon>
        <taxon>Bacteroidaceae</taxon>
        <taxon>Bacteroides</taxon>
    </lineage>
</organism>
<sequence length="98" mass="11406">MSVMKKQLVYLLTGWLMCGMGLQARAQVEPLFTYKISRDEACNRWVESQMKQMNLREKIGQLFIYTIAPDRSKRNLALLKNVVHTQSGRIAFLGRKTR</sequence>
<keyword evidence="3" id="KW-1185">Reference proteome</keyword>
<dbReference type="Proteomes" id="UP000027601">
    <property type="component" value="Unassembled WGS sequence"/>
</dbReference>
<protein>
    <submittedName>
        <fullName evidence="2">Beta-N-acetylglucosaminidase</fullName>
    </submittedName>
</protein>